<dbReference type="InterPro" id="IPR020930">
    <property type="entry name" value="Ribosomal_uL5_bac-type"/>
</dbReference>
<comment type="function">
    <text evidence="5">This is one of the proteins that binds to the 5S RNA in the ribosome where it forms part of the central protuberance.</text>
</comment>
<dbReference type="InterPro" id="IPR011035">
    <property type="entry name" value="Ribosomal_bL25/Gln-tRNA_synth"/>
</dbReference>
<protein>
    <recommendedName>
        <fullName evidence="5">Large ribosomal subunit protein bL25</fullName>
    </recommendedName>
    <alternativeName>
        <fullName evidence="5">General stress protein CTC</fullName>
    </alternativeName>
</protein>
<dbReference type="Proteomes" id="UP000178841">
    <property type="component" value="Unassembled WGS sequence"/>
</dbReference>
<comment type="caution">
    <text evidence="9">The sequence shown here is derived from an EMBL/GenBank/DDBJ whole genome shotgun (WGS) entry which is preliminary data.</text>
</comment>
<evidence type="ECO:0000256" key="6">
    <source>
        <dbReference type="SAM" id="MobiDB-lite"/>
    </source>
</evidence>
<dbReference type="PANTHER" id="PTHR33284">
    <property type="entry name" value="RIBOSOMAL PROTEIN L25/GLN-TRNA SYNTHETASE, ANTI-CODON-BINDING DOMAIN-CONTAINING PROTEIN"/>
    <property type="match status" value="1"/>
</dbReference>
<keyword evidence="4 5" id="KW-0687">Ribonucleoprotein</keyword>
<dbReference type="InterPro" id="IPR037121">
    <property type="entry name" value="Ribosomal_bL25_C"/>
</dbReference>
<dbReference type="NCBIfam" id="TIGR00731">
    <property type="entry name" value="bL25_bact_ctc"/>
    <property type="match status" value="1"/>
</dbReference>
<feature type="region of interest" description="Disordered" evidence="6">
    <location>
        <begin position="205"/>
        <end position="228"/>
    </location>
</feature>
<reference evidence="9 10" key="1">
    <citation type="journal article" date="2016" name="Nat. Commun.">
        <title>Thousands of microbial genomes shed light on interconnected biogeochemical processes in an aquifer system.</title>
        <authorList>
            <person name="Anantharaman K."/>
            <person name="Brown C.T."/>
            <person name="Hug L.A."/>
            <person name="Sharon I."/>
            <person name="Castelle C.J."/>
            <person name="Probst A.J."/>
            <person name="Thomas B.C."/>
            <person name="Singh A."/>
            <person name="Wilkins M.J."/>
            <person name="Karaoz U."/>
            <person name="Brodie E.L."/>
            <person name="Williams K.H."/>
            <person name="Hubbard S.S."/>
            <person name="Banfield J.F."/>
        </authorList>
    </citation>
    <scope>NUCLEOTIDE SEQUENCE [LARGE SCALE GENOMIC DNA]</scope>
</reference>
<name>A0A1G2CT90_9BACT</name>
<dbReference type="Gene3D" id="2.40.240.10">
    <property type="entry name" value="Ribosomal Protein L25, Chain P"/>
    <property type="match status" value="1"/>
</dbReference>
<comment type="subunit">
    <text evidence="5">Part of the 50S ribosomal subunit; part of the 5S rRNA/L5/L18/L25 subcomplex. Contacts the 5S rRNA. Binds to the 5S rRNA independently of L5 and L18.</text>
</comment>
<dbReference type="SUPFAM" id="SSF50715">
    <property type="entry name" value="Ribosomal protein L25-like"/>
    <property type="match status" value="1"/>
</dbReference>
<keyword evidence="1 5" id="KW-0699">rRNA-binding</keyword>
<keyword evidence="3 5" id="KW-0689">Ribosomal protein</keyword>
<dbReference type="GO" id="GO:0022625">
    <property type="term" value="C:cytosolic large ribosomal subunit"/>
    <property type="evidence" value="ECO:0007669"/>
    <property type="project" value="TreeGrafter"/>
</dbReference>
<evidence type="ECO:0000256" key="3">
    <source>
        <dbReference type="ARBA" id="ARBA00022980"/>
    </source>
</evidence>
<evidence type="ECO:0000313" key="9">
    <source>
        <dbReference type="EMBL" id="OGZ04596.1"/>
    </source>
</evidence>
<dbReference type="InterPro" id="IPR001021">
    <property type="entry name" value="Ribosomal_bL25_long"/>
</dbReference>
<evidence type="ECO:0000313" key="10">
    <source>
        <dbReference type="Proteomes" id="UP000178841"/>
    </source>
</evidence>
<proteinExistence type="inferred from homology"/>
<organism evidence="9 10">
    <name type="scientific">Candidatus Lloydbacteria bacterium RIFCSPHIGHO2_01_FULL_41_20</name>
    <dbReference type="NCBI Taxonomy" id="1798657"/>
    <lineage>
        <taxon>Bacteria</taxon>
        <taxon>Candidatus Lloydiibacteriota</taxon>
    </lineage>
</organism>
<dbReference type="CDD" id="cd00495">
    <property type="entry name" value="Ribosomal_L25_TL5_CTC"/>
    <property type="match status" value="1"/>
</dbReference>
<dbReference type="Pfam" id="PF14693">
    <property type="entry name" value="Ribosomal_TL5_C"/>
    <property type="match status" value="1"/>
</dbReference>
<feature type="domain" description="Large ribosomal subunit protein bL25 beta" evidence="8">
    <location>
        <begin position="97"/>
        <end position="181"/>
    </location>
</feature>
<evidence type="ECO:0000259" key="7">
    <source>
        <dbReference type="Pfam" id="PF01386"/>
    </source>
</evidence>
<dbReference type="HAMAP" id="MF_01334">
    <property type="entry name" value="Ribosomal_bL25_CTC"/>
    <property type="match status" value="1"/>
</dbReference>
<dbReference type="InterPro" id="IPR020056">
    <property type="entry name" value="Rbsml_bL25/Gln-tRNA_synth_N"/>
</dbReference>
<evidence type="ECO:0000256" key="2">
    <source>
        <dbReference type="ARBA" id="ARBA00022884"/>
    </source>
</evidence>
<dbReference type="GO" id="GO:0003735">
    <property type="term" value="F:structural constituent of ribosome"/>
    <property type="evidence" value="ECO:0007669"/>
    <property type="project" value="InterPro"/>
</dbReference>
<dbReference type="AlphaFoldDB" id="A0A1G2CT90"/>
<evidence type="ECO:0000259" key="8">
    <source>
        <dbReference type="Pfam" id="PF14693"/>
    </source>
</evidence>
<dbReference type="InterPro" id="IPR029751">
    <property type="entry name" value="Ribosomal_L25_dom"/>
</dbReference>
<accession>A0A1G2CT90</accession>
<dbReference type="Gene3D" id="2.170.120.20">
    <property type="entry name" value="Ribosomal protein L25, beta domain"/>
    <property type="match status" value="1"/>
</dbReference>
<dbReference type="InterPro" id="IPR020057">
    <property type="entry name" value="Ribosomal_bL25_b-dom"/>
</dbReference>
<dbReference type="GO" id="GO:0006412">
    <property type="term" value="P:translation"/>
    <property type="evidence" value="ECO:0007669"/>
    <property type="project" value="UniProtKB-UniRule"/>
</dbReference>
<gene>
    <name evidence="5" type="primary">rplY</name>
    <name evidence="5" type="synonym">ctc</name>
    <name evidence="9" type="ORF">A2648_00675</name>
</gene>
<evidence type="ECO:0000256" key="4">
    <source>
        <dbReference type="ARBA" id="ARBA00023274"/>
    </source>
</evidence>
<dbReference type="EMBL" id="MHLH01000004">
    <property type="protein sequence ID" value="OGZ04596.1"/>
    <property type="molecule type" value="Genomic_DNA"/>
</dbReference>
<comment type="similarity">
    <text evidence="5">Belongs to the bacterial ribosomal protein bL25 family. CTC subfamily.</text>
</comment>
<evidence type="ECO:0000256" key="1">
    <source>
        <dbReference type="ARBA" id="ARBA00022730"/>
    </source>
</evidence>
<dbReference type="STRING" id="1798657.A2648_00675"/>
<dbReference type="Pfam" id="PF01386">
    <property type="entry name" value="Ribosomal_L25p"/>
    <property type="match status" value="1"/>
</dbReference>
<keyword evidence="2 5" id="KW-0694">RNA-binding</keyword>
<feature type="domain" description="Large ribosomal subunit protein bL25 L25" evidence="7">
    <location>
        <begin position="4"/>
        <end position="88"/>
    </location>
</feature>
<sequence>MFTLTAKVRGAKESPVTLRKSGFIPAVYYGKKDKSTPIAINTLSFKKVWKGAGQSSIITLETDHGGIDSLLYEVQVDAITGEPIHADFYAVDKNTEIYANVPFEFVGVSPAVKDLGGVLVKVLHEIEVKSLPKDLPHNITVDISSLSALDSHIALGDIKLPNGVTVSEKTTEIIVLVSTPREEVIDEPIVPVDLTAIEVEKKGKKEEEGIVEGVEEATPIKSDKKSDK</sequence>
<evidence type="ECO:0000256" key="5">
    <source>
        <dbReference type="HAMAP-Rule" id="MF_01334"/>
    </source>
</evidence>
<dbReference type="PANTHER" id="PTHR33284:SF1">
    <property type="entry name" value="RIBOSOMAL PROTEIN L25_GLN-TRNA SYNTHETASE, ANTI-CODON-BINDING DOMAIN-CONTAINING PROTEIN"/>
    <property type="match status" value="1"/>
</dbReference>
<dbReference type="GO" id="GO:0008097">
    <property type="term" value="F:5S rRNA binding"/>
    <property type="evidence" value="ECO:0007669"/>
    <property type="project" value="InterPro"/>
</dbReference>